<protein>
    <recommendedName>
        <fullName evidence="4">Prepilin-type N-terminal cleavage/methylation domain-containing protein</fullName>
    </recommendedName>
</protein>
<dbReference type="SUPFAM" id="SSF54523">
    <property type="entry name" value="Pili subunits"/>
    <property type="match status" value="1"/>
</dbReference>
<accession>A0A2M6WXQ2</accession>
<evidence type="ECO:0000256" key="1">
    <source>
        <dbReference type="SAM" id="Phobius"/>
    </source>
</evidence>
<dbReference type="InterPro" id="IPR045584">
    <property type="entry name" value="Pilin-like"/>
</dbReference>
<dbReference type="EMBL" id="PEZV01000005">
    <property type="protein sequence ID" value="PIT97563.1"/>
    <property type="molecule type" value="Genomic_DNA"/>
</dbReference>
<dbReference type="AlphaFoldDB" id="A0A2M6WXQ2"/>
<keyword evidence="1" id="KW-0472">Membrane</keyword>
<feature type="transmembrane region" description="Helical" evidence="1">
    <location>
        <begin position="7"/>
        <end position="31"/>
    </location>
</feature>
<sequence>MKIKSFTLIEVIVATGIFAAVIVLATASYSYTLKSNQRAADINNLTQCTRSVEDYISNQLKNASKEPFIAMGDINGSFVDFSDVSKIIPAYSPADAVLIFKENSLLIIMRYQGTYKIGEVNPNNYAHGSNSVSIANINNLSSFMDNNCLSNNTNKPFRIGKIAAKNIFHVKVFDYLTLQGAEDRVNPVFINISAQAGEEQI</sequence>
<comment type="caution">
    <text evidence="2">The sequence shown here is derived from an EMBL/GenBank/DDBJ whole genome shotgun (WGS) entry which is preliminary data.</text>
</comment>
<reference evidence="3" key="1">
    <citation type="submission" date="2017-09" db="EMBL/GenBank/DDBJ databases">
        <title>Depth-based differentiation of microbial function through sediment-hosted aquifers and enrichment of novel symbionts in the deep terrestrial subsurface.</title>
        <authorList>
            <person name="Probst A.J."/>
            <person name="Ladd B."/>
            <person name="Jarett J.K."/>
            <person name="Geller-Mcgrath D.E."/>
            <person name="Sieber C.M.K."/>
            <person name="Emerson J.B."/>
            <person name="Anantharaman K."/>
            <person name="Thomas B.C."/>
            <person name="Malmstrom R."/>
            <person name="Stieglmeier M."/>
            <person name="Klingl A."/>
            <person name="Woyke T."/>
            <person name="Ryan C.M."/>
            <person name="Banfield J.F."/>
        </authorList>
    </citation>
    <scope>NUCLEOTIDE SEQUENCE [LARGE SCALE GENOMIC DNA]</scope>
</reference>
<evidence type="ECO:0000313" key="2">
    <source>
        <dbReference type="EMBL" id="PIT97563.1"/>
    </source>
</evidence>
<name>A0A2M6WXQ2_9BACT</name>
<evidence type="ECO:0008006" key="4">
    <source>
        <dbReference type="Google" id="ProtNLM"/>
    </source>
</evidence>
<proteinExistence type="predicted"/>
<keyword evidence="1" id="KW-1133">Transmembrane helix</keyword>
<dbReference type="Proteomes" id="UP000228596">
    <property type="component" value="Unassembled WGS sequence"/>
</dbReference>
<evidence type="ECO:0000313" key="3">
    <source>
        <dbReference type="Proteomes" id="UP000228596"/>
    </source>
</evidence>
<gene>
    <name evidence="2" type="ORF">COT77_00840</name>
</gene>
<keyword evidence="1" id="KW-0812">Transmembrane</keyword>
<organism evidence="2 3">
    <name type="scientific">Candidatus Berkelbacteria bacterium CG10_big_fil_rev_8_21_14_0_10_41_12</name>
    <dbReference type="NCBI Taxonomy" id="1974513"/>
    <lineage>
        <taxon>Bacteria</taxon>
        <taxon>Candidatus Berkelbacteria</taxon>
    </lineage>
</organism>